<dbReference type="Proteomes" id="UP000317369">
    <property type="component" value="Chromosome"/>
</dbReference>
<keyword evidence="4" id="KW-1185">Reference proteome</keyword>
<dbReference type="EMBL" id="CP036425">
    <property type="protein sequence ID" value="QDU33258.1"/>
    <property type="molecule type" value="Genomic_DNA"/>
</dbReference>
<evidence type="ECO:0000313" key="4">
    <source>
        <dbReference type="Proteomes" id="UP000317369"/>
    </source>
</evidence>
<dbReference type="InterPro" id="IPR033645">
    <property type="entry name" value="VirB9/CagX/TrbG_C"/>
</dbReference>
<dbReference type="Pfam" id="PF03524">
    <property type="entry name" value="CagX"/>
    <property type="match status" value="1"/>
</dbReference>
<dbReference type="InterPro" id="IPR038161">
    <property type="entry name" value="VirB9/CagX/TrbG_C_sf"/>
</dbReference>
<protein>
    <submittedName>
        <fullName evidence="3">Conjugal transfer protein</fullName>
    </submittedName>
</protein>
<dbReference type="OrthoDB" id="9815808at2"/>
<gene>
    <name evidence="3" type="ORF">KS4_13030</name>
</gene>
<dbReference type="InterPro" id="IPR010258">
    <property type="entry name" value="Conjugal_tfr_TrbG/VirB9/CagX"/>
</dbReference>
<keyword evidence="2" id="KW-0732">Signal</keyword>
<dbReference type="RefSeq" id="WP_145076093.1">
    <property type="nucleotide sequence ID" value="NZ_CP036425.1"/>
</dbReference>
<accession>A0A517YSS2</accession>
<dbReference type="PROSITE" id="PS51257">
    <property type="entry name" value="PROKAR_LIPOPROTEIN"/>
    <property type="match status" value="1"/>
</dbReference>
<organism evidence="3 4">
    <name type="scientific">Poriferisphaera corsica</name>
    <dbReference type="NCBI Taxonomy" id="2528020"/>
    <lineage>
        <taxon>Bacteria</taxon>
        <taxon>Pseudomonadati</taxon>
        <taxon>Planctomycetota</taxon>
        <taxon>Phycisphaerae</taxon>
        <taxon>Phycisphaerales</taxon>
        <taxon>Phycisphaeraceae</taxon>
        <taxon>Poriferisphaera</taxon>
    </lineage>
</organism>
<evidence type="ECO:0000313" key="3">
    <source>
        <dbReference type="EMBL" id="QDU33258.1"/>
    </source>
</evidence>
<reference evidence="3 4" key="1">
    <citation type="submission" date="2019-02" db="EMBL/GenBank/DDBJ databases">
        <title>Deep-cultivation of Planctomycetes and their phenomic and genomic characterization uncovers novel biology.</title>
        <authorList>
            <person name="Wiegand S."/>
            <person name="Jogler M."/>
            <person name="Boedeker C."/>
            <person name="Pinto D."/>
            <person name="Vollmers J."/>
            <person name="Rivas-Marin E."/>
            <person name="Kohn T."/>
            <person name="Peeters S.H."/>
            <person name="Heuer A."/>
            <person name="Rast P."/>
            <person name="Oberbeckmann S."/>
            <person name="Bunk B."/>
            <person name="Jeske O."/>
            <person name="Meyerdierks A."/>
            <person name="Storesund J.E."/>
            <person name="Kallscheuer N."/>
            <person name="Luecker S."/>
            <person name="Lage O.M."/>
            <person name="Pohl T."/>
            <person name="Merkel B.J."/>
            <person name="Hornburger P."/>
            <person name="Mueller R.-W."/>
            <person name="Bruemmer F."/>
            <person name="Labrenz M."/>
            <person name="Spormann A.M."/>
            <person name="Op den Camp H."/>
            <person name="Overmann J."/>
            <person name="Amann R."/>
            <person name="Jetten M.S.M."/>
            <person name="Mascher T."/>
            <person name="Medema M.H."/>
            <person name="Devos D.P."/>
            <person name="Kaster A.-K."/>
            <person name="Ovreas L."/>
            <person name="Rohde M."/>
            <person name="Galperin M.Y."/>
            <person name="Jogler C."/>
        </authorList>
    </citation>
    <scope>NUCLEOTIDE SEQUENCE [LARGE SCALE GENOMIC DNA]</scope>
    <source>
        <strain evidence="3 4">KS4</strain>
    </source>
</reference>
<comment type="similarity">
    <text evidence="1">Belongs to the TrbG/VirB9 family.</text>
</comment>
<evidence type="ECO:0000256" key="2">
    <source>
        <dbReference type="ARBA" id="ARBA00022729"/>
    </source>
</evidence>
<name>A0A517YSS2_9BACT</name>
<evidence type="ECO:0000256" key="1">
    <source>
        <dbReference type="ARBA" id="ARBA00006135"/>
    </source>
</evidence>
<sequence length="361" mass="40267">MRNKITMPTLLFVSAVMMLSGCRTENIQAKKELTRPTSPDLEKVIELEVARRVSDREVMNRDLPEITLPAPQLVPLPEPLAKSGMSQGPSGNGLDGMLQDLGVANKEATRKPAPEGFVNAIQYYDYAPGVRYNVVGAVGYVTAIELERGEEIVSWSAGNTQDFATETTSSGIGGNIKQLLLVKPTKPHMTTNFVITTSRRVYFIDMYANSSSNYQSAIAWNYPLSRLVQHVKRVDGREDVTGSIVSGKFDLDNLNFDYKLYYQERGSDGKKKDAVAPYWAPLRVFDDGAKTYIQFPSSARYMELPPLFVLPTPDSEEAQVVNYRKEGNYYVVDRLLGVAELRLGEAPQTIVKVIREHQLNS</sequence>
<dbReference type="KEGG" id="pcor:KS4_13030"/>
<dbReference type="CDD" id="cd06911">
    <property type="entry name" value="VirB9_CagX_TrbG"/>
    <property type="match status" value="1"/>
</dbReference>
<dbReference type="Gene3D" id="2.60.40.2500">
    <property type="match status" value="1"/>
</dbReference>
<proteinExistence type="inferred from homology"/>
<dbReference type="AlphaFoldDB" id="A0A517YSS2"/>